<feature type="domain" description="Thioredoxin" evidence="1">
    <location>
        <begin position="43"/>
        <end position="183"/>
    </location>
</feature>
<dbReference type="InterPro" id="IPR013766">
    <property type="entry name" value="Thioredoxin_domain"/>
</dbReference>
<dbReference type="PROSITE" id="PS51352">
    <property type="entry name" value="THIOREDOXIN_2"/>
    <property type="match status" value="1"/>
</dbReference>
<dbReference type="Pfam" id="PF00085">
    <property type="entry name" value="Thioredoxin"/>
    <property type="match status" value="1"/>
</dbReference>
<comment type="caution">
    <text evidence="2">The sequence shown here is derived from an EMBL/GenBank/DDBJ whole genome shotgun (WGS) entry which is preliminary data.</text>
</comment>
<organism evidence="2 3">
    <name type="scientific">Cyanidiococcus yangmingshanensis</name>
    <dbReference type="NCBI Taxonomy" id="2690220"/>
    <lineage>
        <taxon>Eukaryota</taxon>
        <taxon>Rhodophyta</taxon>
        <taxon>Bangiophyceae</taxon>
        <taxon>Cyanidiales</taxon>
        <taxon>Cyanidiaceae</taxon>
        <taxon>Cyanidiococcus</taxon>
    </lineage>
</organism>
<dbReference type="Gene3D" id="3.40.30.10">
    <property type="entry name" value="Glutaredoxin"/>
    <property type="match status" value="1"/>
</dbReference>
<dbReference type="EMBL" id="VWRR01000012">
    <property type="protein sequence ID" value="KAF6002053.1"/>
    <property type="molecule type" value="Genomic_DNA"/>
</dbReference>
<sequence>MASTAFLCSSGTLTLWRYRDQVRYNLLRSWRRRRHASVCWASVERDPEAVDAAVRLVPDYEHFVEWVRGDTAAGRASLVMFKASWCHACAKVYPHFVELAREYGTAGCIRCYAVQFDENKKLCRSLGVNSLPYFQVYGGPQAGICLEERGIGPKRLQELDELFARYRFGWKGVTDADEHGSTS</sequence>
<evidence type="ECO:0000313" key="2">
    <source>
        <dbReference type="EMBL" id="KAF6002053.1"/>
    </source>
</evidence>
<keyword evidence="3" id="KW-1185">Reference proteome</keyword>
<evidence type="ECO:0000259" key="1">
    <source>
        <dbReference type="PROSITE" id="PS51352"/>
    </source>
</evidence>
<dbReference type="InterPro" id="IPR036249">
    <property type="entry name" value="Thioredoxin-like_sf"/>
</dbReference>
<dbReference type="OrthoDB" id="5486at2759"/>
<name>A0A7J7IG56_9RHOD</name>
<proteinExistence type="predicted"/>
<dbReference type="AlphaFoldDB" id="A0A7J7IG56"/>
<gene>
    <name evidence="2" type="ORF">F1559_003949</name>
</gene>
<accession>A0A7J7IG56</accession>
<evidence type="ECO:0000313" key="3">
    <source>
        <dbReference type="Proteomes" id="UP000530660"/>
    </source>
</evidence>
<dbReference type="SUPFAM" id="SSF52833">
    <property type="entry name" value="Thioredoxin-like"/>
    <property type="match status" value="1"/>
</dbReference>
<protein>
    <recommendedName>
        <fullName evidence="1">Thioredoxin domain-containing protein</fullName>
    </recommendedName>
</protein>
<dbReference type="CDD" id="cd02947">
    <property type="entry name" value="TRX_family"/>
    <property type="match status" value="1"/>
</dbReference>
<reference evidence="2 3" key="1">
    <citation type="journal article" date="2020" name="J. Phycol.">
        <title>Comparative genome analysis reveals Cyanidiococcus gen. nov., a new extremophilic red algal genus sister to Cyanidioschyzon (Cyanidioschyzonaceae, Rhodophyta).</title>
        <authorList>
            <person name="Liu S.-L."/>
            <person name="Chiang Y.-R."/>
            <person name="Yoon H.S."/>
            <person name="Fu H.-Y."/>
        </authorList>
    </citation>
    <scope>NUCLEOTIDE SEQUENCE [LARGE SCALE GENOMIC DNA]</scope>
    <source>
        <strain evidence="2 3">THAL066</strain>
    </source>
</reference>
<dbReference type="Proteomes" id="UP000530660">
    <property type="component" value="Unassembled WGS sequence"/>
</dbReference>